<organism evidence="1 2">
    <name type="scientific">Citrus sinensis</name>
    <name type="common">Sweet orange</name>
    <name type="synonym">Citrus aurantium var. sinensis</name>
    <dbReference type="NCBI Taxonomy" id="2711"/>
    <lineage>
        <taxon>Eukaryota</taxon>
        <taxon>Viridiplantae</taxon>
        <taxon>Streptophyta</taxon>
        <taxon>Embryophyta</taxon>
        <taxon>Tracheophyta</taxon>
        <taxon>Spermatophyta</taxon>
        <taxon>Magnoliopsida</taxon>
        <taxon>eudicotyledons</taxon>
        <taxon>Gunneridae</taxon>
        <taxon>Pentapetalae</taxon>
        <taxon>rosids</taxon>
        <taxon>malvids</taxon>
        <taxon>Sapindales</taxon>
        <taxon>Rutaceae</taxon>
        <taxon>Aurantioideae</taxon>
        <taxon>Citrus</taxon>
    </lineage>
</organism>
<gene>
    <name evidence="1" type="ORF">KPL71_004070</name>
</gene>
<evidence type="ECO:0000313" key="2">
    <source>
        <dbReference type="Proteomes" id="UP000829398"/>
    </source>
</evidence>
<reference evidence="2" key="1">
    <citation type="journal article" date="2023" name="Hortic. Res.">
        <title>A chromosome-level phased genome enabling allele-level studies in sweet orange: a case study on citrus Huanglongbing tolerance.</title>
        <authorList>
            <person name="Wu B."/>
            <person name="Yu Q."/>
            <person name="Deng Z."/>
            <person name="Duan Y."/>
            <person name="Luo F."/>
            <person name="Gmitter F. Jr."/>
        </authorList>
    </citation>
    <scope>NUCLEOTIDE SEQUENCE [LARGE SCALE GENOMIC DNA]</scope>
    <source>
        <strain evidence="2">cv. Valencia</strain>
    </source>
</reference>
<sequence length="945" mass="108625">MLRRQLWCHMENIASSIQGPWLIGEDFNSILYASEKQGGHTENSVLHLPKFALDHRPVLVRFDRDGADHQRNRPFRFLAAWLTHDHFSNFVKRVWNSKIHYSAATSQFVQEVQAWNRNVFGNIFQRKRRLMARINGIQATLESHSSCSLMRLEARLRNELETVMSQEEILWLQKSRKDWLLHGDRNTNVFHHKTIARRRRNRIEAIRDSSGNWLYEEEEIRRHAIGYFSDLFKSESTTYQNYPVPNLFPALESHDVDSAATPLLREEIKNTVFSMKPLKAPGTDGLHAIFYQSQWHVVGPSFCRLIEEIFTSGKVPQEINTTLLVLIPKEEHPTSLKMFRPISLCTVAYKTVTKTIANRLQSMLPTLIGPHQTSFVPGRHIIDNIVVAQEVVHSMRRKTGKKGFMAIKVDLEKAYDRLNWDFISDTLQQTGIPIHLSRLIMECVTSASMSILWNGEITEAFTPGRGIRQGDPLSPYLFVLCIERLSHGITQAVMDGYWRPIRLAKYGTPLTHLFFADDLLLFAEASIDQAYVVEEVLDNYCRSSEAKVNKLKTKAYFSKNVATREANLIGTTLGVSVTNNLGDYLGMPLIHSRVNKDTYQSILDKVENRLSGWNAAYLSFVGRVTLAQSVLQAMPVYAMKTTLLPPPVRQKIDKACRRFIWDGNSKSHKMSMVGWDKICMPKNQGGLGFKKLDEMNQALLKLSWEVVSNSDKLWVKVFCSKNGLENRNLPRSLPEKPGSRICLAIQPIPQALINASMGDFTDGNGGWNWSKFEFFLPHYTLMQIASIMPPAPHLRADKIFWGFDPRGIFTIRSAYNSLCHHPFAAHDRNWKIPWSWKGPQSIRLFLWQIMHGKLKTHDELARRHIHVPLECDRCGGAVEDILHALRDCSCIKQVWRKLVPKANHNSFFSSILRDWIAGNLQNKWKIASSLPWDCIFGVAMWRLWF</sequence>
<evidence type="ECO:0000313" key="1">
    <source>
        <dbReference type="EMBL" id="KAH9792315.1"/>
    </source>
</evidence>
<proteinExistence type="predicted"/>
<comment type="caution">
    <text evidence="1">The sequence shown here is derived from an EMBL/GenBank/DDBJ whole genome shotgun (WGS) entry which is preliminary data.</text>
</comment>
<keyword evidence="1" id="KW-0808">Transferase</keyword>
<accession>A0ACB8N2W8</accession>
<name>A0ACB8N2W8_CITSI</name>
<dbReference type="EMBL" id="CM039171">
    <property type="protein sequence ID" value="KAH9792315.1"/>
    <property type="molecule type" value="Genomic_DNA"/>
</dbReference>
<keyword evidence="1" id="KW-0548">Nucleotidyltransferase</keyword>
<keyword evidence="2" id="KW-1185">Reference proteome</keyword>
<protein>
    <submittedName>
        <fullName evidence="1">Reverse transcriptase domain-containing protein</fullName>
    </submittedName>
</protein>
<keyword evidence="1" id="KW-0695">RNA-directed DNA polymerase</keyword>
<dbReference type="Proteomes" id="UP000829398">
    <property type="component" value="Chromosome 2"/>
</dbReference>